<evidence type="ECO:0000256" key="1">
    <source>
        <dbReference type="ARBA" id="ARBA00004141"/>
    </source>
</evidence>
<gene>
    <name evidence="6" type="ORF">B0A55_09694</name>
</gene>
<keyword evidence="4 5" id="KW-0472">Membrane</keyword>
<comment type="subcellular location">
    <subcellularLocation>
        <location evidence="1">Membrane</location>
        <topology evidence="1">Multi-pass membrane protein</topology>
    </subcellularLocation>
</comment>
<evidence type="ECO:0000256" key="5">
    <source>
        <dbReference type="SAM" id="Phobius"/>
    </source>
</evidence>
<feature type="transmembrane region" description="Helical" evidence="5">
    <location>
        <begin position="408"/>
        <end position="429"/>
    </location>
</feature>
<dbReference type="STRING" id="329884.A0A4U0WT10"/>
<dbReference type="Gene3D" id="1.20.1250.20">
    <property type="entry name" value="MFS general substrate transporter like domains"/>
    <property type="match status" value="1"/>
</dbReference>
<evidence type="ECO:0000256" key="2">
    <source>
        <dbReference type="ARBA" id="ARBA00022692"/>
    </source>
</evidence>
<feature type="transmembrane region" description="Helical" evidence="5">
    <location>
        <begin position="88"/>
        <end position="108"/>
    </location>
</feature>
<feature type="transmembrane region" description="Helical" evidence="5">
    <location>
        <begin position="346"/>
        <end position="364"/>
    </location>
</feature>
<evidence type="ECO:0008006" key="8">
    <source>
        <dbReference type="Google" id="ProtNLM"/>
    </source>
</evidence>
<feature type="transmembrane region" description="Helical" evidence="5">
    <location>
        <begin position="146"/>
        <end position="167"/>
    </location>
</feature>
<dbReference type="InterPro" id="IPR011701">
    <property type="entry name" value="MFS"/>
</dbReference>
<dbReference type="InterPro" id="IPR036259">
    <property type="entry name" value="MFS_trans_sf"/>
</dbReference>
<dbReference type="Proteomes" id="UP000309340">
    <property type="component" value="Unassembled WGS sequence"/>
</dbReference>
<feature type="transmembrane region" description="Helical" evidence="5">
    <location>
        <begin position="441"/>
        <end position="464"/>
    </location>
</feature>
<organism evidence="6 7">
    <name type="scientific">Friedmanniomyces simplex</name>
    <dbReference type="NCBI Taxonomy" id="329884"/>
    <lineage>
        <taxon>Eukaryota</taxon>
        <taxon>Fungi</taxon>
        <taxon>Dikarya</taxon>
        <taxon>Ascomycota</taxon>
        <taxon>Pezizomycotina</taxon>
        <taxon>Dothideomycetes</taxon>
        <taxon>Dothideomycetidae</taxon>
        <taxon>Mycosphaerellales</taxon>
        <taxon>Teratosphaeriaceae</taxon>
        <taxon>Friedmanniomyces</taxon>
    </lineage>
</organism>
<name>A0A4U0WT10_9PEZI</name>
<keyword evidence="7" id="KW-1185">Reference proteome</keyword>
<keyword evidence="3 5" id="KW-1133">Transmembrane helix</keyword>
<reference evidence="6 7" key="1">
    <citation type="submission" date="2017-03" db="EMBL/GenBank/DDBJ databases">
        <title>Genomes of endolithic fungi from Antarctica.</title>
        <authorList>
            <person name="Coleine C."/>
            <person name="Masonjones S."/>
            <person name="Stajich J.E."/>
        </authorList>
    </citation>
    <scope>NUCLEOTIDE SEQUENCE [LARGE SCALE GENOMIC DNA]</scope>
    <source>
        <strain evidence="6 7">CCFEE 5184</strain>
    </source>
</reference>
<evidence type="ECO:0000256" key="3">
    <source>
        <dbReference type="ARBA" id="ARBA00022989"/>
    </source>
</evidence>
<feature type="transmembrane region" description="Helical" evidence="5">
    <location>
        <begin position="187"/>
        <end position="211"/>
    </location>
</feature>
<keyword evidence="2 5" id="KW-0812">Transmembrane</keyword>
<protein>
    <recommendedName>
        <fullName evidence="8">Major facilitator superfamily (MFS) profile domain-containing protein</fullName>
    </recommendedName>
</protein>
<dbReference type="SUPFAM" id="SSF103473">
    <property type="entry name" value="MFS general substrate transporter"/>
    <property type="match status" value="1"/>
</dbReference>
<dbReference type="GO" id="GO:0022857">
    <property type="term" value="F:transmembrane transporter activity"/>
    <property type="evidence" value="ECO:0007669"/>
    <property type="project" value="InterPro"/>
</dbReference>
<dbReference type="OrthoDB" id="5410178at2759"/>
<comment type="caution">
    <text evidence="6">The sequence shown here is derived from an EMBL/GenBank/DDBJ whole genome shotgun (WGS) entry which is preliminary data.</text>
</comment>
<feature type="transmembrane region" description="Helical" evidence="5">
    <location>
        <begin position="307"/>
        <end position="325"/>
    </location>
</feature>
<dbReference type="PANTHER" id="PTHR23502:SF157">
    <property type="entry name" value="MAJOR FACILITATOR SUPERFAMILY (MFS) PROFILE DOMAIN-CONTAINING PROTEIN-RELATED"/>
    <property type="match status" value="1"/>
</dbReference>
<dbReference type="Pfam" id="PF07690">
    <property type="entry name" value="MFS_1"/>
    <property type="match status" value="1"/>
</dbReference>
<feature type="transmembrane region" description="Helical" evidence="5">
    <location>
        <begin position="120"/>
        <end position="139"/>
    </location>
</feature>
<dbReference type="AlphaFoldDB" id="A0A4U0WT10"/>
<feature type="transmembrane region" description="Helical" evidence="5">
    <location>
        <begin position="268"/>
        <end position="287"/>
    </location>
</feature>
<dbReference type="GO" id="GO:0016020">
    <property type="term" value="C:membrane"/>
    <property type="evidence" value="ECO:0007669"/>
    <property type="project" value="UniProtKB-SubCell"/>
</dbReference>
<evidence type="ECO:0000256" key="4">
    <source>
        <dbReference type="ARBA" id="ARBA00023136"/>
    </source>
</evidence>
<proteinExistence type="predicted"/>
<evidence type="ECO:0000313" key="7">
    <source>
        <dbReference type="Proteomes" id="UP000309340"/>
    </source>
</evidence>
<accession>A0A4U0WT10</accession>
<dbReference type="EMBL" id="NAJQ01000672">
    <property type="protein sequence ID" value="TKA66127.1"/>
    <property type="molecule type" value="Genomic_DNA"/>
</dbReference>
<evidence type="ECO:0000313" key="6">
    <source>
        <dbReference type="EMBL" id="TKA66127.1"/>
    </source>
</evidence>
<sequence length="498" mass="53602">MSTPSTATTLFNSVTSLISHGDSPKEIYTPYHVLDAVRTRHLEVDAIGTPPTLRYRLICLVEFFTTVISNSGSSVVDAAMRRLGVGRLSTICCLTTVYLLGQGVGGLVLPAITESFGSKYIYIASTFGYALMCLIIGLAPSLATVTVCRLLSGILSAMPTVVAKGTIENIWDTSERVWMIYLLSLSRTVALSIVFNLAAIVLGLLALLCCFMNESRPALVLQHHIRVLQKSTHFPPLHPATQFSRPTLSSFTTTTILLPLRLFLTSRTVFATSLLGVTVVSIPYLLAEALPVVYTTAFHFSPWQTSLVFLALAAGCFPTVLTRLYDHHVTTTRHRVNEPVQPEDKLTGFLLAAPLVAAGLWWFGASVPPLMNTTPWLSIPNLLPLGFTSLEFDYVLSGFLTDLYGPRAASANAAMCFLRAVVGAVYPLFGREFFSSDRFGGASGAAFVLAGVGTGYCGVAGWFWGRGRGCRFEFGVEVGEEAVGVQNKGARGVGSSSA</sequence>
<dbReference type="PANTHER" id="PTHR23502">
    <property type="entry name" value="MAJOR FACILITATOR SUPERFAMILY"/>
    <property type="match status" value="1"/>
</dbReference>